<feature type="compositionally biased region" description="Basic and acidic residues" evidence="1">
    <location>
        <begin position="93"/>
        <end position="104"/>
    </location>
</feature>
<protein>
    <submittedName>
        <fullName evidence="2">Uncharacterized protein</fullName>
    </submittedName>
</protein>
<evidence type="ECO:0000313" key="3">
    <source>
        <dbReference type="Proteomes" id="UP000494172"/>
    </source>
</evidence>
<evidence type="ECO:0000313" key="2">
    <source>
        <dbReference type="EMBL" id="VWB34921.1"/>
    </source>
</evidence>
<dbReference type="EMBL" id="CABVPX010000005">
    <property type="protein sequence ID" value="VWB34921.1"/>
    <property type="molecule type" value="Genomic_DNA"/>
</dbReference>
<comment type="caution">
    <text evidence="2">The sequence shown here is derived from an EMBL/GenBank/DDBJ whole genome shotgun (WGS) entry which is preliminary data.</text>
</comment>
<feature type="region of interest" description="Disordered" evidence="1">
    <location>
        <begin position="182"/>
        <end position="202"/>
    </location>
</feature>
<accession>A0A9Q9SFJ1</accession>
<sequence length="202" mass="21957">MFIRFANAPFNNATFTSPTICRMRKLHETIERLYRAAKDLQDVEGPANVARLLNESPQLLNNWERRGMSAAGMIHAASVIGCRADWLKTGDGRMADEGSTKETLHSSNIASGHHDERHTKTPSVAQPDVETRARRLASALTDAASNGLVSERLISALEGMLEAGISQSSAASFAKHSRAAVRASVRSGETSTNETPKRRSTK</sequence>
<organism evidence="2 3">
    <name type="scientific">Burkholderia arboris</name>
    <dbReference type="NCBI Taxonomy" id="488730"/>
    <lineage>
        <taxon>Bacteria</taxon>
        <taxon>Pseudomonadati</taxon>
        <taxon>Pseudomonadota</taxon>
        <taxon>Betaproteobacteria</taxon>
        <taxon>Burkholderiales</taxon>
        <taxon>Burkholderiaceae</taxon>
        <taxon>Burkholderia</taxon>
        <taxon>Burkholderia cepacia complex</taxon>
    </lineage>
</organism>
<dbReference type="Proteomes" id="UP000494172">
    <property type="component" value="Unassembled WGS sequence"/>
</dbReference>
<dbReference type="Gene3D" id="1.10.260.40">
    <property type="entry name" value="lambda repressor-like DNA-binding domains"/>
    <property type="match status" value="1"/>
</dbReference>
<proteinExistence type="predicted"/>
<feature type="region of interest" description="Disordered" evidence="1">
    <location>
        <begin position="93"/>
        <end position="129"/>
    </location>
</feature>
<reference evidence="2 3" key="1">
    <citation type="submission" date="2019-09" db="EMBL/GenBank/DDBJ databases">
        <authorList>
            <person name="Depoorter E."/>
        </authorList>
    </citation>
    <scope>NUCLEOTIDE SEQUENCE [LARGE SCALE GENOMIC DNA]</scope>
    <source>
        <strain evidence="2">LMG 24066</strain>
    </source>
</reference>
<dbReference type="InterPro" id="IPR010982">
    <property type="entry name" value="Lambda_DNA-bd_dom_sf"/>
</dbReference>
<evidence type="ECO:0000256" key="1">
    <source>
        <dbReference type="SAM" id="MobiDB-lite"/>
    </source>
</evidence>
<dbReference type="AlphaFoldDB" id="A0A9Q9SFJ1"/>
<name>A0A9Q9SFJ1_9BURK</name>
<gene>
    <name evidence="2" type="ORF">BAR24066_01517</name>
</gene>
<dbReference type="GO" id="GO:0003677">
    <property type="term" value="F:DNA binding"/>
    <property type="evidence" value="ECO:0007669"/>
    <property type="project" value="InterPro"/>
</dbReference>